<protein>
    <submittedName>
        <fullName evidence="2">Uncharacterized protein</fullName>
    </submittedName>
</protein>
<comment type="caution">
    <text evidence="2">The sequence shown here is derived from an EMBL/GenBank/DDBJ whole genome shotgun (WGS) entry which is preliminary data.</text>
</comment>
<feature type="region of interest" description="Disordered" evidence="1">
    <location>
        <begin position="234"/>
        <end position="354"/>
    </location>
</feature>
<sequence length="554" mass="60199">MEARGNEGGVGQAGIARRIGAGDVKVTEGGRLVDEDVAGQVDREIDPCRGECPDGAADAGLVGVIERGGDRALVAGKRRGAGNALFGIATGHDEGDRAEALLFGGDLPCRHREHQRRGRPARAERGAVADHPPRGAGRLQPVQRRGICKRARHPRRAGRIGKQPVDGLGQPLRHGVEALVALIGLDPAAGHEDRLRRAAHLAGIERQREGEVVAHAGEIGACGDGDGVHPGFLGEEPGLGRRAAKPGPEGRRAGEIDQPHRRIGGQPLRHRRLGRIGGEQHGIGGQARLGKDLAQHPHGQRERQDRRRMRLDDHRITGRQTGEKPRIGVPGREGVAADHQRQPGRHQRPVLLQHQRRGLALRLFPTRRGGKAGHLVPGHRHRLETAILRMRAARLKGHGKGLTGGVHRRRADQEADPVQPLQRLDQRPDPRLGAGRRESRRRDLRRRDQRGGIGGGIGDAERRPEGRDLGPDLRGPGMARQHEELVQKRRKARLAIGARGLAIDLAARRLGERRPEATRLERLHGIVQQGAVARKQIGHDSPPAGRSIPDQVYN</sequence>
<feature type="compositionally biased region" description="Basic and acidic residues" evidence="1">
    <location>
        <begin position="289"/>
        <end position="326"/>
    </location>
</feature>
<feature type="region of interest" description="Disordered" evidence="1">
    <location>
        <begin position="111"/>
        <end position="169"/>
    </location>
</feature>
<feature type="region of interest" description="Disordered" evidence="1">
    <location>
        <begin position="531"/>
        <end position="554"/>
    </location>
</feature>
<evidence type="ECO:0000256" key="1">
    <source>
        <dbReference type="SAM" id="MobiDB-lite"/>
    </source>
</evidence>
<feature type="compositionally biased region" description="Basic residues" evidence="1">
    <location>
        <begin position="342"/>
        <end position="354"/>
    </location>
</feature>
<organism evidence="2">
    <name type="scientific">bioreactor metagenome</name>
    <dbReference type="NCBI Taxonomy" id="1076179"/>
    <lineage>
        <taxon>unclassified sequences</taxon>
        <taxon>metagenomes</taxon>
        <taxon>ecological metagenomes</taxon>
    </lineage>
</organism>
<feature type="compositionally biased region" description="Gly residues" evidence="1">
    <location>
        <begin position="275"/>
        <end position="287"/>
    </location>
</feature>
<proteinExistence type="predicted"/>
<feature type="compositionally biased region" description="Basic residues" evidence="1">
    <location>
        <begin position="146"/>
        <end position="159"/>
    </location>
</feature>
<accession>A0A644WH88</accession>
<dbReference type="EMBL" id="VSSQ01000901">
    <property type="protein sequence ID" value="MPM02831.1"/>
    <property type="molecule type" value="Genomic_DNA"/>
</dbReference>
<evidence type="ECO:0000313" key="2">
    <source>
        <dbReference type="EMBL" id="MPM02831.1"/>
    </source>
</evidence>
<reference evidence="2" key="1">
    <citation type="submission" date="2019-08" db="EMBL/GenBank/DDBJ databases">
        <authorList>
            <person name="Kucharzyk K."/>
            <person name="Murdoch R.W."/>
            <person name="Higgins S."/>
            <person name="Loffler F."/>
        </authorList>
    </citation>
    <scope>NUCLEOTIDE SEQUENCE</scope>
</reference>
<feature type="compositionally biased region" description="Basic and acidic residues" evidence="1">
    <location>
        <begin position="459"/>
        <end position="471"/>
    </location>
</feature>
<gene>
    <name evidence="2" type="ORF">SDC9_49086</name>
</gene>
<feature type="compositionally biased region" description="Basic residues" evidence="1">
    <location>
        <begin position="111"/>
        <end position="120"/>
    </location>
</feature>
<feature type="region of interest" description="Disordered" evidence="1">
    <location>
        <begin position="398"/>
        <end position="481"/>
    </location>
</feature>
<feature type="compositionally biased region" description="Basic and acidic residues" evidence="1">
    <location>
        <begin position="424"/>
        <end position="450"/>
    </location>
</feature>
<name>A0A644WH88_9ZZZZ</name>
<feature type="compositionally biased region" description="Basic and acidic residues" evidence="1">
    <location>
        <begin position="248"/>
        <end position="260"/>
    </location>
</feature>
<dbReference type="AlphaFoldDB" id="A0A644WH88"/>
<feature type="compositionally biased region" description="Basic and acidic residues" evidence="1">
    <location>
        <begin position="121"/>
        <end position="133"/>
    </location>
</feature>